<reference evidence="3 4" key="1">
    <citation type="submission" date="2019-06" db="EMBL/GenBank/DDBJ databases">
        <title>Genome Sequence of the Brown Rot Fungal Pathogen Monilinia fructicola.</title>
        <authorList>
            <person name="De Miccolis Angelini R.M."/>
            <person name="Landi L."/>
            <person name="Abate D."/>
            <person name="Pollastro S."/>
            <person name="Romanazzi G."/>
            <person name="Faretra F."/>
        </authorList>
    </citation>
    <scope>NUCLEOTIDE SEQUENCE [LARGE SCALE GENOMIC DNA]</scope>
    <source>
        <strain evidence="3 4">Mfrc123</strain>
    </source>
</reference>
<proteinExistence type="predicted"/>
<evidence type="ECO:0000313" key="3">
    <source>
        <dbReference type="EMBL" id="KAA8577267.1"/>
    </source>
</evidence>
<keyword evidence="2" id="KW-0812">Transmembrane</keyword>
<feature type="compositionally biased region" description="Polar residues" evidence="1">
    <location>
        <begin position="7"/>
        <end position="19"/>
    </location>
</feature>
<organism evidence="3 4">
    <name type="scientific">Monilinia fructicola</name>
    <name type="common">Brown rot fungus</name>
    <name type="synonym">Ciboria fructicola</name>
    <dbReference type="NCBI Taxonomy" id="38448"/>
    <lineage>
        <taxon>Eukaryota</taxon>
        <taxon>Fungi</taxon>
        <taxon>Dikarya</taxon>
        <taxon>Ascomycota</taxon>
        <taxon>Pezizomycotina</taxon>
        <taxon>Leotiomycetes</taxon>
        <taxon>Helotiales</taxon>
        <taxon>Sclerotiniaceae</taxon>
        <taxon>Monilinia</taxon>
    </lineage>
</organism>
<evidence type="ECO:0000313" key="4">
    <source>
        <dbReference type="Proteomes" id="UP000322873"/>
    </source>
</evidence>
<evidence type="ECO:0000256" key="1">
    <source>
        <dbReference type="SAM" id="MobiDB-lite"/>
    </source>
</evidence>
<gene>
    <name evidence="3" type="ORF">EYC84_007243</name>
</gene>
<keyword evidence="4" id="KW-1185">Reference proteome</keyword>
<feature type="region of interest" description="Disordered" evidence="1">
    <location>
        <begin position="1"/>
        <end position="39"/>
    </location>
</feature>
<sequence>MDHSAGPQYSHSPATDSQMGSRGRELERGGGGVRGFGRGAGRRVGVVAPFFAVRFGAVLCCAVLRCGVVAVVCCAVLCCVVRALLACRCVGEEGGREA</sequence>
<feature type="transmembrane region" description="Helical" evidence="2">
    <location>
        <begin position="55"/>
        <end position="81"/>
    </location>
</feature>
<accession>A0A5M9K8Q8</accession>
<name>A0A5M9K8Q8_MONFR</name>
<evidence type="ECO:0000256" key="2">
    <source>
        <dbReference type="SAM" id="Phobius"/>
    </source>
</evidence>
<feature type="compositionally biased region" description="Gly residues" evidence="1">
    <location>
        <begin position="29"/>
        <end position="39"/>
    </location>
</feature>
<keyword evidence="2" id="KW-1133">Transmembrane helix</keyword>
<dbReference type="AlphaFoldDB" id="A0A5M9K8Q8"/>
<dbReference type="Proteomes" id="UP000322873">
    <property type="component" value="Unassembled WGS sequence"/>
</dbReference>
<comment type="caution">
    <text evidence="3">The sequence shown here is derived from an EMBL/GenBank/DDBJ whole genome shotgun (WGS) entry which is preliminary data.</text>
</comment>
<protein>
    <submittedName>
        <fullName evidence="3">Uncharacterized protein</fullName>
    </submittedName>
</protein>
<keyword evidence="2" id="KW-0472">Membrane</keyword>
<dbReference type="EMBL" id="VICG01000001">
    <property type="protein sequence ID" value="KAA8577267.1"/>
    <property type="molecule type" value="Genomic_DNA"/>
</dbReference>